<dbReference type="PANTHER" id="PTHR35342">
    <property type="entry name" value="TRICARBOXYLIC TRANSPORT PROTEIN"/>
    <property type="match status" value="1"/>
</dbReference>
<keyword evidence="1" id="KW-0812">Transmembrane</keyword>
<dbReference type="PANTHER" id="PTHR35342:SF5">
    <property type="entry name" value="TRICARBOXYLIC TRANSPORT PROTEIN"/>
    <property type="match status" value="1"/>
</dbReference>
<evidence type="ECO:0000313" key="3">
    <source>
        <dbReference type="EMBL" id="MEE6257644.1"/>
    </source>
</evidence>
<feature type="transmembrane region" description="Helical" evidence="1">
    <location>
        <begin position="109"/>
        <end position="133"/>
    </location>
</feature>
<reference evidence="3 4" key="1">
    <citation type="submission" date="2024-01" db="EMBL/GenBank/DDBJ databases">
        <title>Genome insights into Plantactinospora sonchi sp. nov.</title>
        <authorList>
            <person name="Wang L."/>
        </authorList>
    </citation>
    <scope>NUCLEOTIDE SEQUENCE [LARGE SCALE GENOMIC DNA]</scope>
    <source>
        <strain evidence="3 4">NEAU-QY2</strain>
    </source>
</reference>
<feature type="transmembrane region" description="Helical" evidence="1">
    <location>
        <begin position="392"/>
        <end position="410"/>
    </location>
</feature>
<feature type="transmembrane region" description="Helical" evidence="1">
    <location>
        <begin position="168"/>
        <end position="185"/>
    </location>
</feature>
<sequence length="514" mass="54334">MNVFSDLLGGFGTVLTPTYLLYATIGVTLGTFVGVLPGIGPALTIALLLPVTFSLDDPIGTFIMFAGIYYGAMYGGSTTSILLNTPGESASVATAIEGHQMARRGRARAALATAAIGSFVAGTISTLLLSLFARPVAALAVEFRAADYFALALLAMVAVTALVGRSLVRGLISLCLGLFLGLVGLDELTGQARFTFGTLELLDGIDIVVIIVGLFAIGETLHVASRLNSTPDQVAPLEPVRGGFAWLSRQDWARSWRPWLRGTAVGFPFGALPSGGADIPTFLSYTYERHRARNRAEFGKGAIEGVAGPEAANNAAFSGVLVPLLTLGIPTSATAAVMLAAFQIFNLQPGPQLFDKSPELVWALIASLYVGNVLLLALNLPLIRLWVKVLQIPRPVLYAGILVFATLGVYAASGSVTQVLIAYGIGVLGFFLRHFEFPIAPVVLGAILGPMMELQFRRTLVLSNGDLSVFVTRPLTAVLLGLVVLAVLVPYLPRIVARLRGRRAPARLAFGEDD</sequence>
<proteinExistence type="predicted"/>
<dbReference type="EMBL" id="JAZGQK010000003">
    <property type="protein sequence ID" value="MEE6257644.1"/>
    <property type="molecule type" value="Genomic_DNA"/>
</dbReference>
<feature type="transmembrane region" description="Helical" evidence="1">
    <location>
        <begin position="320"/>
        <end position="345"/>
    </location>
</feature>
<feature type="transmembrane region" description="Helical" evidence="1">
    <location>
        <begin position="360"/>
        <end position="380"/>
    </location>
</feature>
<dbReference type="InterPro" id="IPR002823">
    <property type="entry name" value="DUF112_TM"/>
</dbReference>
<feature type="transmembrane region" description="Helical" evidence="1">
    <location>
        <begin position="145"/>
        <end position="163"/>
    </location>
</feature>
<dbReference type="Proteomes" id="UP001332243">
    <property type="component" value="Unassembled WGS sequence"/>
</dbReference>
<keyword evidence="1" id="KW-1133">Transmembrane helix</keyword>
<comment type="caution">
    <text evidence="3">The sequence shown here is derived from an EMBL/GenBank/DDBJ whole genome shotgun (WGS) entry which is preliminary data.</text>
</comment>
<feature type="transmembrane region" description="Helical" evidence="1">
    <location>
        <begin position="205"/>
        <end position="224"/>
    </location>
</feature>
<feature type="domain" description="DUF112" evidence="2">
    <location>
        <begin position="20"/>
        <end position="444"/>
    </location>
</feature>
<gene>
    <name evidence="3" type="ORF">V1633_03955</name>
</gene>
<feature type="transmembrane region" description="Helical" evidence="1">
    <location>
        <begin position="20"/>
        <end position="49"/>
    </location>
</feature>
<organism evidence="3 4">
    <name type="scientific">Plantactinospora sonchi</name>
    <dbReference type="NCBI Taxonomy" id="1544735"/>
    <lineage>
        <taxon>Bacteria</taxon>
        <taxon>Bacillati</taxon>
        <taxon>Actinomycetota</taxon>
        <taxon>Actinomycetes</taxon>
        <taxon>Micromonosporales</taxon>
        <taxon>Micromonosporaceae</taxon>
        <taxon>Plantactinospora</taxon>
    </lineage>
</organism>
<feature type="transmembrane region" description="Helical" evidence="1">
    <location>
        <begin position="476"/>
        <end position="493"/>
    </location>
</feature>
<keyword evidence="1" id="KW-0472">Membrane</keyword>
<dbReference type="Pfam" id="PF01970">
    <property type="entry name" value="TctA"/>
    <property type="match status" value="1"/>
</dbReference>
<protein>
    <submittedName>
        <fullName evidence="3">Tripartite tricarboxylate transporter permease</fullName>
    </submittedName>
</protein>
<accession>A0ABU7RMH5</accession>
<evidence type="ECO:0000256" key="1">
    <source>
        <dbReference type="SAM" id="Phobius"/>
    </source>
</evidence>
<name>A0ABU7RMH5_9ACTN</name>
<evidence type="ECO:0000259" key="2">
    <source>
        <dbReference type="Pfam" id="PF01970"/>
    </source>
</evidence>
<evidence type="ECO:0000313" key="4">
    <source>
        <dbReference type="Proteomes" id="UP001332243"/>
    </source>
</evidence>
<dbReference type="RefSeq" id="WP_331212765.1">
    <property type="nucleotide sequence ID" value="NZ_JAZGQK010000003.1"/>
</dbReference>
<keyword evidence="4" id="KW-1185">Reference proteome</keyword>